<evidence type="ECO:0000256" key="2">
    <source>
        <dbReference type="ARBA" id="ARBA00022857"/>
    </source>
</evidence>
<evidence type="ECO:0000256" key="1">
    <source>
        <dbReference type="ARBA" id="ARBA00006328"/>
    </source>
</evidence>
<dbReference type="AlphaFoldDB" id="A0A2K0SV20"/>
<organism evidence="4 5">
    <name type="scientific">Trichoderma gamsii</name>
    <dbReference type="NCBI Taxonomy" id="398673"/>
    <lineage>
        <taxon>Eukaryota</taxon>
        <taxon>Fungi</taxon>
        <taxon>Dikarya</taxon>
        <taxon>Ascomycota</taxon>
        <taxon>Pezizomycotina</taxon>
        <taxon>Sordariomycetes</taxon>
        <taxon>Hypocreomycetidae</taxon>
        <taxon>Hypocreales</taxon>
        <taxon>Hypocreaceae</taxon>
        <taxon>Trichoderma</taxon>
    </lineage>
</organism>
<accession>A0A2K0SV20</accession>
<comment type="similarity">
    <text evidence="1">Belongs to the NmrA-type oxidoreductase family.</text>
</comment>
<dbReference type="PANTHER" id="PTHR42748:SF28">
    <property type="entry name" value="NMRA-LIKE DOMAIN-CONTAINING PROTEIN"/>
    <property type="match status" value="1"/>
</dbReference>
<comment type="caution">
    <text evidence="4">The sequence shown here is derived from an EMBL/GenBank/DDBJ whole genome shotgun (WGS) entry which is preliminary data.</text>
</comment>
<sequence length="316" mass="35051">MARKIVTVVGATGVQGGSIIDALLNDDRYHIRAVTRNVESQPAKALTARGVEVVQATTDDALSLTDAFEGSAIIFGVTDFFGLFASHGAFEAMEFESRQALNLAKAAAATRTLEHYVWSTLPDAKTQSSGQFLVPHFESKNIADRFILSQPELLAKTTFVIIGYYAANFYWQTHRPIFIPTADKYVQLNGYPADTLLRPIGDAKNNIGIFIKAIIEQPQKTLPGKYVLAHTENITCGEMLQQWAKSQGKEAEYIELKPSEFNKIWPGWAEEIGIMMQFFGWAKTARLQNEGLITREDLGITSGLIDTKEAFSTMQF</sequence>
<keyword evidence="2" id="KW-0521">NADP</keyword>
<dbReference type="Gene3D" id="3.40.50.720">
    <property type="entry name" value="NAD(P)-binding Rossmann-like Domain"/>
    <property type="match status" value="1"/>
</dbReference>
<dbReference type="InterPro" id="IPR051164">
    <property type="entry name" value="NmrA-like_oxidored"/>
</dbReference>
<dbReference type="PANTHER" id="PTHR42748">
    <property type="entry name" value="NITROGEN METABOLITE REPRESSION PROTEIN NMRA FAMILY MEMBER"/>
    <property type="match status" value="1"/>
</dbReference>
<name>A0A2K0SV20_9HYPO</name>
<reference evidence="4 5" key="1">
    <citation type="submission" date="2017-02" db="EMBL/GenBank/DDBJ databases">
        <title>Genomes of Trichoderma spp. with biocontrol activity.</title>
        <authorList>
            <person name="Gardiner D."/>
            <person name="Kazan K."/>
            <person name="Vos C."/>
            <person name="Harvey P."/>
        </authorList>
    </citation>
    <scope>NUCLEOTIDE SEQUENCE [LARGE SCALE GENOMIC DNA]</scope>
    <source>
        <strain evidence="4 5">A5MH</strain>
    </source>
</reference>
<dbReference type="OrthoDB" id="300709at2759"/>
<dbReference type="Pfam" id="PF05368">
    <property type="entry name" value="NmrA"/>
    <property type="match status" value="1"/>
</dbReference>
<feature type="domain" description="NmrA-like" evidence="3">
    <location>
        <begin position="4"/>
        <end position="283"/>
    </location>
</feature>
<gene>
    <name evidence="4" type="ORF">TGAMA5MH_11002</name>
</gene>
<dbReference type="Gene3D" id="3.90.25.10">
    <property type="entry name" value="UDP-galactose 4-epimerase, domain 1"/>
    <property type="match status" value="1"/>
</dbReference>
<dbReference type="SUPFAM" id="SSF51735">
    <property type="entry name" value="NAD(P)-binding Rossmann-fold domains"/>
    <property type="match status" value="1"/>
</dbReference>
<dbReference type="Proteomes" id="UP000236546">
    <property type="component" value="Unassembled WGS sequence"/>
</dbReference>
<proteinExistence type="inferred from homology"/>
<protein>
    <recommendedName>
        <fullName evidence="3">NmrA-like domain-containing protein</fullName>
    </recommendedName>
</protein>
<evidence type="ECO:0000313" key="4">
    <source>
        <dbReference type="EMBL" id="PNP37119.1"/>
    </source>
</evidence>
<evidence type="ECO:0000259" key="3">
    <source>
        <dbReference type="Pfam" id="PF05368"/>
    </source>
</evidence>
<dbReference type="InterPro" id="IPR008030">
    <property type="entry name" value="NmrA-like"/>
</dbReference>
<dbReference type="EMBL" id="MTYH01000196">
    <property type="protein sequence ID" value="PNP37119.1"/>
    <property type="molecule type" value="Genomic_DNA"/>
</dbReference>
<dbReference type="GO" id="GO:0005634">
    <property type="term" value="C:nucleus"/>
    <property type="evidence" value="ECO:0007669"/>
    <property type="project" value="TreeGrafter"/>
</dbReference>
<dbReference type="InterPro" id="IPR036291">
    <property type="entry name" value="NAD(P)-bd_dom_sf"/>
</dbReference>
<evidence type="ECO:0000313" key="5">
    <source>
        <dbReference type="Proteomes" id="UP000236546"/>
    </source>
</evidence>